<evidence type="ECO:0000256" key="4">
    <source>
        <dbReference type="ARBA" id="ARBA00010136"/>
    </source>
</evidence>
<keyword evidence="12" id="KW-0482">Metalloprotease</keyword>
<dbReference type="InterPro" id="IPR015211">
    <property type="entry name" value="Peptidase_M1_C"/>
</dbReference>
<evidence type="ECO:0000256" key="9">
    <source>
        <dbReference type="ARBA" id="ARBA00022723"/>
    </source>
</evidence>
<dbReference type="PRINTS" id="PR00756">
    <property type="entry name" value="ALADIPTASE"/>
</dbReference>
<accession>A0ABP9DR50</accession>
<evidence type="ECO:0000256" key="5">
    <source>
        <dbReference type="ARBA" id="ARBA00012564"/>
    </source>
</evidence>
<evidence type="ECO:0000256" key="2">
    <source>
        <dbReference type="ARBA" id="ARBA00001947"/>
    </source>
</evidence>
<keyword evidence="11" id="KW-0862">Zinc</keyword>
<keyword evidence="7" id="KW-0963">Cytoplasm</keyword>
<dbReference type="Proteomes" id="UP001501323">
    <property type="component" value="Unassembled WGS sequence"/>
</dbReference>
<evidence type="ECO:0000313" key="17">
    <source>
        <dbReference type="Proteomes" id="UP001501323"/>
    </source>
</evidence>
<dbReference type="Gene3D" id="1.25.40.320">
    <property type="entry name" value="Peptidase M1, leukotriene A4 hydrolase/aminopeptidase C-terminal domain"/>
    <property type="match status" value="1"/>
</dbReference>
<evidence type="ECO:0000256" key="10">
    <source>
        <dbReference type="ARBA" id="ARBA00022801"/>
    </source>
</evidence>
<dbReference type="InterPro" id="IPR016024">
    <property type="entry name" value="ARM-type_fold"/>
</dbReference>
<organism evidence="16 17">
    <name type="scientific">Luteimonas vadosa</name>
    <dbReference type="NCBI Taxonomy" id="1165507"/>
    <lineage>
        <taxon>Bacteria</taxon>
        <taxon>Pseudomonadati</taxon>
        <taxon>Pseudomonadota</taxon>
        <taxon>Gammaproteobacteria</taxon>
        <taxon>Lysobacterales</taxon>
        <taxon>Lysobacteraceae</taxon>
        <taxon>Luteimonas</taxon>
    </lineage>
</organism>
<feature type="region of interest" description="Disordered" evidence="13">
    <location>
        <begin position="647"/>
        <end position="688"/>
    </location>
</feature>
<feature type="compositionally biased region" description="Low complexity" evidence="13">
    <location>
        <begin position="662"/>
        <end position="672"/>
    </location>
</feature>
<dbReference type="CDD" id="cd09599">
    <property type="entry name" value="M1_LTA4H"/>
    <property type="match status" value="1"/>
</dbReference>
<dbReference type="InterPro" id="IPR045357">
    <property type="entry name" value="Aminopeptidase_N-like_N"/>
</dbReference>
<dbReference type="EC" id="3.4.11.2" evidence="5"/>
<evidence type="ECO:0000256" key="8">
    <source>
        <dbReference type="ARBA" id="ARBA00022670"/>
    </source>
</evidence>
<sequence length="688" mass="75593">MRLSPRRLLPLFALCCTIAFAAGCKRDAVEPVAAPAKPAPEAPKVDRDEFSYAEPDKVAITDLALELAVDFDSRTLGGKATYTLEWKAPAATQLVLDTRDLKIEAVEGESANGQWQPLRYALANADQLLGSKLTIEAPDRNARIRVTYKTSPEASGLQWLTPEMTAGKRLPFMFSQSQQIHARSWVPLQDTTAVRYTYSAHVTTPPEVMALMSADNDPRAARDGDYSFTMPQPIPSYLMAIAVGDLVFKPITDRAGVWAEPGVVDAAVAEFADTGKMMEVTEALYGPYRWGRYDILVLPPSFPYGGMENPRLTFATPTIIVGDQSLVSLIAHELAHSWSGNLVTFATSRDAWLNEGFTSYVESRIVEELYGRERADMERAIDRAALREEFTEDNKPLQALAIKPGELDDPDNTLTSTVYHKGAWFLQYLEEKFGRAEFDAFLRAYFDHFAFQSITSAQFRDYAKANLLDKHPDKVSQAEFDAWLYDPGIPADAPQVRSMRFNVVDSARLAWLGSGQLPPPAITQAWTTQEWVHFLESMPDTLTIEQLSQLDTAYTFTGTPNGEIAQRWYPLAVRSGYVRANPAIATFLQTIGRRKLIMPTYEALVKTESGLAFARDVFAKARAGYHPITTTSVQKVIAEAKPVAGPAMPAADAQAVPPPAADAPGAMPAADGDATRPAPEARTEPGGG</sequence>
<evidence type="ECO:0000313" key="16">
    <source>
        <dbReference type="EMBL" id="GAA4855077.1"/>
    </source>
</evidence>
<comment type="subcellular location">
    <subcellularLocation>
        <location evidence="3">Cytoplasm</location>
    </subcellularLocation>
</comment>
<dbReference type="InterPro" id="IPR049980">
    <property type="entry name" value="LTA4H_cat"/>
</dbReference>
<dbReference type="PROSITE" id="PS51257">
    <property type="entry name" value="PROKAR_LIPOPROTEIN"/>
    <property type="match status" value="1"/>
</dbReference>
<dbReference type="SUPFAM" id="SSF63737">
    <property type="entry name" value="Leukotriene A4 hydrolase N-terminal domain"/>
    <property type="match status" value="1"/>
</dbReference>
<keyword evidence="17" id="KW-1185">Reference proteome</keyword>
<comment type="cofactor">
    <cofactor evidence="2">
        <name>Zn(2+)</name>
        <dbReference type="ChEBI" id="CHEBI:29105"/>
    </cofactor>
</comment>
<dbReference type="Pfam" id="PF01433">
    <property type="entry name" value="Peptidase_M1"/>
    <property type="match status" value="1"/>
</dbReference>
<keyword evidence="9" id="KW-0479">Metal-binding</keyword>
<dbReference type="EMBL" id="BAABJY010000001">
    <property type="protein sequence ID" value="GAA4855077.1"/>
    <property type="molecule type" value="Genomic_DNA"/>
</dbReference>
<dbReference type="SMART" id="SM01263">
    <property type="entry name" value="Leuk-A4-hydro_C"/>
    <property type="match status" value="1"/>
</dbReference>
<comment type="caution">
    <text evidence="16">The sequence shown here is derived from an EMBL/GenBank/DDBJ whole genome shotgun (WGS) entry which is preliminary data.</text>
</comment>
<gene>
    <name evidence="16" type="ORF">GCM10023332_03330</name>
</gene>
<dbReference type="Gene3D" id="2.60.40.1730">
    <property type="entry name" value="tricorn interacting facor f3 domain"/>
    <property type="match status" value="1"/>
</dbReference>
<comment type="catalytic activity">
    <reaction evidence="1">
        <text>Release of an N-terminal amino acid, Xaa-|-Yaa- from a peptide, amide or arylamide. Xaa is preferably Ala, but may be most amino acids including Pro (slow action). When a terminal hydrophobic residue is followed by a prolyl residue, the two may be released as an intact Xaa-Pro dipeptide.</text>
        <dbReference type="EC" id="3.4.11.2"/>
    </reaction>
</comment>
<dbReference type="InterPro" id="IPR014782">
    <property type="entry name" value="Peptidase_M1_dom"/>
</dbReference>
<evidence type="ECO:0000256" key="14">
    <source>
        <dbReference type="SAM" id="SignalP"/>
    </source>
</evidence>
<dbReference type="Pfam" id="PF09127">
    <property type="entry name" value="Leuk-A4-hydro_C"/>
    <property type="match status" value="1"/>
</dbReference>
<feature type="chain" id="PRO_5046022274" description="Aminopeptidase N" evidence="14">
    <location>
        <begin position="22"/>
        <end position="688"/>
    </location>
</feature>
<dbReference type="InterPro" id="IPR034015">
    <property type="entry name" value="M1_LTA4H"/>
</dbReference>
<evidence type="ECO:0000256" key="13">
    <source>
        <dbReference type="SAM" id="MobiDB-lite"/>
    </source>
</evidence>
<evidence type="ECO:0000256" key="12">
    <source>
        <dbReference type="ARBA" id="ARBA00023049"/>
    </source>
</evidence>
<dbReference type="SUPFAM" id="SSF55486">
    <property type="entry name" value="Metalloproteases ('zincins'), catalytic domain"/>
    <property type="match status" value="1"/>
</dbReference>
<dbReference type="InterPro" id="IPR001930">
    <property type="entry name" value="Peptidase_M1"/>
</dbReference>
<dbReference type="InterPro" id="IPR042097">
    <property type="entry name" value="Aminopeptidase_N-like_N_sf"/>
</dbReference>
<dbReference type="Gene3D" id="3.30.2010.30">
    <property type="match status" value="1"/>
</dbReference>
<name>A0ABP9DR50_9GAMM</name>
<evidence type="ECO:0000256" key="1">
    <source>
        <dbReference type="ARBA" id="ARBA00000098"/>
    </source>
</evidence>
<dbReference type="PANTHER" id="PTHR45726:SF3">
    <property type="entry name" value="LEUKOTRIENE A-4 HYDROLASE"/>
    <property type="match status" value="1"/>
</dbReference>
<evidence type="ECO:0000256" key="7">
    <source>
        <dbReference type="ARBA" id="ARBA00022490"/>
    </source>
</evidence>
<comment type="similarity">
    <text evidence="4">Belongs to the peptidase M1 family.</text>
</comment>
<feature type="domain" description="Peptidase M1 leukotriene A4 hydrolase/aminopeptidase C-terminal" evidence="15">
    <location>
        <begin position="498"/>
        <end position="637"/>
    </location>
</feature>
<keyword evidence="8" id="KW-0645">Protease</keyword>
<evidence type="ECO:0000256" key="11">
    <source>
        <dbReference type="ARBA" id="ARBA00022833"/>
    </source>
</evidence>
<feature type="signal peptide" evidence="14">
    <location>
        <begin position="1"/>
        <end position="21"/>
    </location>
</feature>
<proteinExistence type="inferred from homology"/>
<evidence type="ECO:0000256" key="3">
    <source>
        <dbReference type="ARBA" id="ARBA00004496"/>
    </source>
</evidence>
<dbReference type="Gene3D" id="1.10.390.10">
    <property type="entry name" value="Neutral Protease Domain 2"/>
    <property type="match status" value="1"/>
</dbReference>
<evidence type="ECO:0000259" key="15">
    <source>
        <dbReference type="SMART" id="SM01263"/>
    </source>
</evidence>
<protein>
    <recommendedName>
        <fullName evidence="6">Aminopeptidase N</fullName>
        <ecNumber evidence="5">3.4.11.2</ecNumber>
    </recommendedName>
</protein>
<keyword evidence="10" id="KW-0378">Hydrolase</keyword>
<dbReference type="SUPFAM" id="SSF48371">
    <property type="entry name" value="ARM repeat"/>
    <property type="match status" value="1"/>
</dbReference>
<evidence type="ECO:0000256" key="6">
    <source>
        <dbReference type="ARBA" id="ARBA00015611"/>
    </source>
</evidence>
<dbReference type="Pfam" id="PF17900">
    <property type="entry name" value="Peptidase_M1_N"/>
    <property type="match status" value="1"/>
</dbReference>
<reference evidence="17" key="1">
    <citation type="journal article" date="2019" name="Int. J. Syst. Evol. Microbiol.">
        <title>The Global Catalogue of Microorganisms (GCM) 10K type strain sequencing project: providing services to taxonomists for standard genome sequencing and annotation.</title>
        <authorList>
            <consortium name="The Broad Institute Genomics Platform"/>
            <consortium name="The Broad Institute Genome Sequencing Center for Infectious Disease"/>
            <person name="Wu L."/>
            <person name="Ma J."/>
        </authorList>
    </citation>
    <scope>NUCLEOTIDE SEQUENCE [LARGE SCALE GENOMIC DNA]</scope>
    <source>
        <strain evidence="17">JCM 18392</strain>
    </source>
</reference>
<dbReference type="PANTHER" id="PTHR45726">
    <property type="entry name" value="LEUKOTRIENE A-4 HYDROLASE"/>
    <property type="match status" value="1"/>
</dbReference>
<keyword evidence="14" id="KW-0732">Signal</keyword>
<dbReference type="InterPro" id="IPR038502">
    <property type="entry name" value="M1_LTA-4_hydro/amino_C_sf"/>
</dbReference>
<dbReference type="InterPro" id="IPR027268">
    <property type="entry name" value="Peptidase_M4/M1_CTD_sf"/>
</dbReference>
<feature type="compositionally biased region" description="Basic and acidic residues" evidence="13">
    <location>
        <begin position="679"/>
        <end position="688"/>
    </location>
</feature>